<keyword evidence="2" id="KW-1185">Reference proteome</keyword>
<name>A0AA48HFG9_9ALTE</name>
<dbReference type="PANTHER" id="PTHR17985:SF8">
    <property type="entry name" value="TRANSPORT AND GOLGI ORGANIZATION PROTEIN 2 HOMOLOG"/>
    <property type="match status" value="1"/>
</dbReference>
<proteinExistence type="predicted"/>
<evidence type="ECO:0000313" key="2">
    <source>
        <dbReference type="Proteomes" id="UP001333710"/>
    </source>
</evidence>
<dbReference type="InterPro" id="IPR008551">
    <property type="entry name" value="TANGO2"/>
</dbReference>
<gene>
    <name evidence="1" type="ORF">MACH26_15140</name>
</gene>
<accession>A0AA48HFG9</accession>
<organism evidence="1 2">
    <name type="scientific">Planctobacterium marinum</name>
    <dbReference type="NCBI Taxonomy" id="1631968"/>
    <lineage>
        <taxon>Bacteria</taxon>
        <taxon>Pseudomonadati</taxon>
        <taxon>Pseudomonadota</taxon>
        <taxon>Gammaproteobacteria</taxon>
        <taxon>Alteromonadales</taxon>
        <taxon>Alteromonadaceae</taxon>
        <taxon>Planctobacterium</taxon>
    </lineage>
</organism>
<evidence type="ECO:0000313" key="1">
    <source>
        <dbReference type="EMBL" id="BDX05993.1"/>
    </source>
</evidence>
<dbReference type="KEGG" id="pmaw:MACH26_15140"/>
<dbReference type="AlphaFoldDB" id="A0AA48HFG9"/>
<dbReference type="Proteomes" id="UP001333710">
    <property type="component" value="Chromosome"/>
</dbReference>
<evidence type="ECO:0008006" key="3">
    <source>
        <dbReference type="Google" id="ProtNLM"/>
    </source>
</evidence>
<dbReference type="PANTHER" id="PTHR17985">
    <property type="entry name" value="SER/THR-RICH PROTEIN T10 IN DGCR REGION"/>
    <property type="match status" value="1"/>
</dbReference>
<protein>
    <recommendedName>
        <fullName evidence="3">NRDE family protein</fullName>
    </recommendedName>
</protein>
<reference evidence="1" key="1">
    <citation type="submission" date="2023-01" db="EMBL/GenBank/DDBJ databases">
        <title>Complete genome sequence of Planctobacterium marinum strain Dej080120_11.</title>
        <authorList>
            <person name="Ueki S."/>
            <person name="Maruyama F."/>
        </authorList>
    </citation>
    <scope>NUCLEOTIDE SEQUENCE</scope>
    <source>
        <strain evidence="1">Dej080120_11</strain>
    </source>
</reference>
<dbReference type="EMBL" id="AP027272">
    <property type="protein sequence ID" value="BDX05993.1"/>
    <property type="molecule type" value="Genomic_DNA"/>
</dbReference>
<dbReference type="RefSeq" id="WP_338292017.1">
    <property type="nucleotide sequence ID" value="NZ_AP027272.1"/>
</dbReference>
<dbReference type="Pfam" id="PF05742">
    <property type="entry name" value="TANGO2"/>
    <property type="match status" value="1"/>
</dbReference>
<sequence>MCILFIAVKQHPKFPLIIAANRDEFYQRPTLESGYWPDFPHLLGGKDLEAGGTWMGVTKQGYVSALTNIRAPHLNRDNAQSRGQLVLDYLTKPTLRASYVQQLHRTRSVFNGYNLLFGKWHDLAVYNNHEDSLQFLDNGFYGLSNANLNSPWPKINKGVQALKHYCEQMNQVEPEILLELMRNEDKAEDHLLPKTGVPEIWEKQLSSIFINTQGYGTRTSTIFWIDDNSEAFWYERTFNEKAEITGDIKQQFSICGN</sequence>